<dbReference type="InterPro" id="IPR001126">
    <property type="entry name" value="UmuC"/>
</dbReference>
<dbReference type="GO" id="GO:0042276">
    <property type="term" value="P:error-prone translesion synthesis"/>
    <property type="evidence" value="ECO:0007669"/>
    <property type="project" value="TreeGrafter"/>
</dbReference>
<dbReference type="InterPro" id="IPR036775">
    <property type="entry name" value="DNA_pol_Y-fam_lit_finger_sf"/>
</dbReference>
<dbReference type="Gene3D" id="3.40.1170.60">
    <property type="match status" value="1"/>
</dbReference>
<dbReference type="Pfam" id="PF11799">
    <property type="entry name" value="IMS_C"/>
    <property type="match status" value="1"/>
</dbReference>
<dbReference type="GO" id="GO:0003887">
    <property type="term" value="F:DNA-directed DNA polymerase activity"/>
    <property type="evidence" value="ECO:0007669"/>
    <property type="project" value="InterPro"/>
</dbReference>
<dbReference type="FunFam" id="3.40.1170.60:FF:000012">
    <property type="entry name" value="Putative DNA-directed polymerase kappa"/>
    <property type="match status" value="1"/>
</dbReference>
<feature type="domain" description="UmuC" evidence="2">
    <location>
        <begin position="83"/>
        <end position="286"/>
    </location>
</feature>
<dbReference type="CDD" id="cd03586">
    <property type="entry name" value="PolY_Pol_IV_kappa"/>
    <property type="match status" value="1"/>
</dbReference>
<name>R0M8F9_NOSB1</name>
<dbReference type="Gene3D" id="1.10.150.810">
    <property type="match status" value="1"/>
</dbReference>
<dbReference type="Gene3D" id="3.30.1490.100">
    <property type="entry name" value="DNA polymerase, Y-family, little finger domain"/>
    <property type="match status" value="1"/>
</dbReference>
<dbReference type="GO" id="GO:0003684">
    <property type="term" value="F:damaged DNA binding"/>
    <property type="evidence" value="ECO:0007669"/>
    <property type="project" value="InterPro"/>
</dbReference>
<dbReference type="SUPFAM" id="SSF56672">
    <property type="entry name" value="DNA/RNA polymerases"/>
    <property type="match status" value="1"/>
</dbReference>
<dbReference type="OrthoDB" id="1747274at2759"/>
<dbReference type="OMA" id="YFYWIAR"/>
<dbReference type="Gene3D" id="3.30.70.270">
    <property type="match status" value="1"/>
</dbReference>
<dbReference type="PANTHER" id="PTHR11076">
    <property type="entry name" value="DNA REPAIR POLYMERASE UMUC / TRANSFERASE FAMILY MEMBER"/>
    <property type="match status" value="1"/>
</dbReference>
<dbReference type="EMBL" id="KB908940">
    <property type="protein sequence ID" value="EOB14259.1"/>
    <property type="molecule type" value="Genomic_DNA"/>
</dbReference>
<dbReference type="InterPro" id="IPR043502">
    <property type="entry name" value="DNA/RNA_pol_sf"/>
</dbReference>
<organism evidence="3 4">
    <name type="scientific">Nosema bombycis (strain CQ1 / CVCC 102059)</name>
    <name type="common">Microsporidian parasite</name>
    <name type="synonym">Pebrine of silkworm</name>
    <dbReference type="NCBI Taxonomy" id="578461"/>
    <lineage>
        <taxon>Eukaryota</taxon>
        <taxon>Fungi</taxon>
        <taxon>Fungi incertae sedis</taxon>
        <taxon>Microsporidia</taxon>
        <taxon>Nosematidae</taxon>
        <taxon>Nosema</taxon>
    </lineage>
</organism>
<dbReference type="Pfam" id="PF00817">
    <property type="entry name" value="IMS"/>
    <property type="match status" value="1"/>
</dbReference>
<evidence type="ECO:0000256" key="1">
    <source>
        <dbReference type="ARBA" id="ARBA00016178"/>
    </source>
</evidence>
<dbReference type="InterPro" id="IPR050116">
    <property type="entry name" value="DNA_polymerase-Y"/>
</dbReference>
<proteinExistence type="predicted"/>
<keyword evidence="4" id="KW-1185">Reference proteome</keyword>
<accession>R0M8F9</accession>
<evidence type="ECO:0000259" key="2">
    <source>
        <dbReference type="PROSITE" id="PS50173"/>
    </source>
</evidence>
<dbReference type="SUPFAM" id="SSF100879">
    <property type="entry name" value="Lesion bypass DNA polymerase (Y-family), little finger domain"/>
    <property type="match status" value="1"/>
</dbReference>
<dbReference type="Proteomes" id="UP000016927">
    <property type="component" value="Unassembled WGS sequence"/>
</dbReference>
<sequence length="438" mass="49794">MATEITSDEMKNIGIALDTQDDFNENCDDRIIKIRDKAIDLSNRAKNVSSDDLNRAQGVIQKHIESLQKEWPALFGAVPDKLYVHIDLDSFYASVETLKRPEYKDIPLGVGSMLMLATSNYPARAFGVRAGMPGYMAKKLCPTLVITPCNFDLYNDYSDKVMAILSTYNPQIEIYGIDEACLVFDDTKLREAYEIYNNNAIVGRIMDEEPLIYHEFGFDALSKLVDKIRGAVFRNTRLTVSAGISVCRGLAKYSCGLNKPNGMFMIRDDFDSHISHLLVDKINGIGKATKEMLFRAFNITTVSELRSKINLIHLLYPTKTFLNLFRLSYGLSIFDSTKTKFNAQDKSIGKSMSFKPTTNYKTINDILWVLCISISKKLKYKLKFATIITVTYKYSNFKSYTRRSKTNTVDSEIEIFNLCVEILKETFGGEKENCNFLF</sequence>
<dbReference type="AlphaFoldDB" id="R0M8F9"/>
<dbReference type="PROSITE" id="PS50173">
    <property type="entry name" value="UMUC"/>
    <property type="match status" value="1"/>
</dbReference>
<dbReference type="GO" id="GO:0005634">
    <property type="term" value="C:nucleus"/>
    <property type="evidence" value="ECO:0007669"/>
    <property type="project" value="TreeGrafter"/>
</dbReference>
<evidence type="ECO:0000313" key="3">
    <source>
        <dbReference type="EMBL" id="EOB14259.1"/>
    </source>
</evidence>
<dbReference type="InterPro" id="IPR017961">
    <property type="entry name" value="DNA_pol_Y-fam_little_finger"/>
</dbReference>
<dbReference type="GO" id="GO:0006281">
    <property type="term" value="P:DNA repair"/>
    <property type="evidence" value="ECO:0007669"/>
    <property type="project" value="InterPro"/>
</dbReference>
<dbReference type="PANTHER" id="PTHR11076:SF33">
    <property type="entry name" value="DNA POLYMERASE KAPPA"/>
    <property type="match status" value="1"/>
</dbReference>
<dbReference type="InterPro" id="IPR043128">
    <property type="entry name" value="Rev_trsase/Diguanyl_cyclase"/>
</dbReference>
<dbReference type="HOGENOM" id="CLU_012348_11_4_1"/>
<dbReference type="VEuPathDB" id="MicrosporidiaDB:NBO_32g0034"/>
<dbReference type="GO" id="GO:0070987">
    <property type="term" value="P:error-free translesion synthesis"/>
    <property type="evidence" value="ECO:0007669"/>
    <property type="project" value="UniProtKB-ARBA"/>
</dbReference>
<gene>
    <name evidence="3" type="primary">POLK</name>
    <name evidence="3" type="ORF">NBO_32g0034</name>
</gene>
<protein>
    <recommendedName>
        <fullName evidence="1">DNA polymerase kappa</fullName>
    </recommendedName>
</protein>
<evidence type="ECO:0000313" key="4">
    <source>
        <dbReference type="Proteomes" id="UP000016927"/>
    </source>
</evidence>
<dbReference type="InterPro" id="IPR022880">
    <property type="entry name" value="DNApol_IV"/>
</dbReference>
<reference evidence="3 4" key="1">
    <citation type="journal article" date="2013" name="BMC Genomics">
        <title>Comparative genomics of parasitic silkworm microsporidia reveal an association between genome expansion and host adaptation.</title>
        <authorList>
            <person name="Pan G."/>
            <person name="Xu J."/>
            <person name="Li T."/>
            <person name="Xia Q."/>
            <person name="Liu S.L."/>
            <person name="Zhang G."/>
            <person name="Li S."/>
            <person name="Li C."/>
            <person name="Liu H."/>
            <person name="Yang L."/>
            <person name="Liu T."/>
            <person name="Zhang X."/>
            <person name="Wu Z."/>
            <person name="Fan W."/>
            <person name="Dang X."/>
            <person name="Xiang H."/>
            <person name="Tao M."/>
            <person name="Li Y."/>
            <person name="Hu J."/>
            <person name="Li Z."/>
            <person name="Lin L."/>
            <person name="Luo J."/>
            <person name="Geng L."/>
            <person name="Wang L."/>
            <person name="Long M."/>
            <person name="Wan Y."/>
            <person name="He N."/>
            <person name="Zhang Z."/>
            <person name="Lu C."/>
            <person name="Keeling P.J."/>
            <person name="Wang J."/>
            <person name="Xiang Z."/>
            <person name="Zhou Z."/>
        </authorList>
    </citation>
    <scope>NUCLEOTIDE SEQUENCE [LARGE SCALE GENOMIC DNA]</scope>
    <source>
        <strain evidence="4">CQ1 / CVCC 102059</strain>
    </source>
</reference>
<dbReference type="STRING" id="578461.R0M8F9"/>